<feature type="compositionally biased region" description="Acidic residues" evidence="1">
    <location>
        <begin position="73"/>
        <end position="90"/>
    </location>
</feature>
<gene>
    <name evidence="3" type="primary">Aste57867_14053</name>
    <name evidence="2" type="ORF">As57867_014002</name>
    <name evidence="3" type="ORF">ASTE57867_14053</name>
</gene>
<dbReference type="AlphaFoldDB" id="A0A485L0J1"/>
<protein>
    <submittedName>
        <fullName evidence="3">Aste57867_14053 protein</fullName>
    </submittedName>
</protein>
<reference evidence="2" key="2">
    <citation type="submission" date="2019-06" db="EMBL/GenBank/DDBJ databases">
        <title>Genomics analysis of Aphanomyces spp. identifies a new class of oomycete effector associated with host adaptation.</title>
        <authorList>
            <person name="Gaulin E."/>
        </authorList>
    </citation>
    <scope>NUCLEOTIDE SEQUENCE</scope>
    <source>
        <strain evidence="2">CBS 578.67</strain>
    </source>
</reference>
<sequence>MYKKKKRPSDEREATLYDWVQNASHPIDRAEMRQETLKLFRKLCLRFAKRFSPHENIGQNGSGNARRSKDTAINDDGDGVGDDGSDDDGTDGGGDNGNEDCEKESDDRVPHDFKSDGDDARHHENSDNNEGNGTRHHNNAGDNAMTTLRSTRMQRSTTMQRNTMLADIWGARIFRHEQSLGRNQKSRHTQIEASETERRLQHRRPQRIFELISSYQRDPASSKWTNLAKTTC</sequence>
<evidence type="ECO:0000313" key="2">
    <source>
        <dbReference type="EMBL" id="KAF0695109.1"/>
    </source>
</evidence>
<accession>A0A485L0J1</accession>
<keyword evidence="4" id="KW-1185">Reference proteome</keyword>
<evidence type="ECO:0000256" key="1">
    <source>
        <dbReference type="SAM" id="MobiDB-lite"/>
    </source>
</evidence>
<evidence type="ECO:0000313" key="4">
    <source>
        <dbReference type="Proteomes" id="UP000332933"/>
    </source>
</evidence>
<name>A0A485L0J1_9STRA</name>
<organism evidence="3 4">
    <name type="scientific">Aphanomyces stellatus</name>
    <dbReference type="NCBI Taxonomy" id="120398"/>
    <lineage>
        <taxon>Eukaryota</taxon>
        <taxon>Sar</taxon>
        <taxon>Stramenopiles</taxon>
        <taxon>Oomycota</taxon>
        <taxon>Saprolegniomycetes</taxon>
        <taxon>Saprolegniales</taxon>
        <taxon>Verrucalvaceae</taxon>
        <taxon>Aphanomyces</taxon>
    </lineage>
</organism>
<dbReference type="EMBL" id="VJMH01005508">
    <property type="protein sequence ID" value="KAF0695109.1"/>
    <property type="molecule type" value="Genomic_DNA"/>
</dbReference>
<reference evidence="3 4" key="1">
    <citation type="submission" date="2019-03" db="EMBL/GenBank/DDBJ databases">
        <authorList>
            <person name="Gaulin E."/>
            <person name="Dumas B."/>
        </authorList>
    </citation>
    <scope>NUCLEOTIDE SEQUENCE [LARGE SCALE GENOMIC DNA]</scope>
    <source>
        <strain evidence="3">CBS 568.67</strain>
    </source>
</reference>
<evidence type="ECO:0000313" key="3">
    <source>
        <dbReference type="EMBL" id="VFT90882.1"/>
    </source>
</evidence>
<dbReference type="Proteomes" id="UP000332933">
    <property type="component" value="Unassembled WGS sequence"/>
</dbReference>
<dbReference type="EMBL" id="CAADRA010005529">
    <property type="protein sequence ID" value="VFT90882.1"/>
    <property type="molecule type" value="Genomic_DNA"/>
</dbReference>
<feature type="region of interest" description="Disordered" evidence="1">
    <location>
        <begin position="181"/>
        <end position="202"/>
    </location>
</feature>
<proteinExistence type="predicted"/>
<feature type="region of interest" description="Disordered" evidence="1">
    <location>
        <begin position="50"/>
        <end position="145"/>
    </location>
</feature>
<feature type="compositionally biased region" description="Basic and acidic residues" evidence="1">
    <location>
        <begin position="105"/>
        <end position="126"/>
    </location>
</feature>